<dbReference type="EMBL" id="JABBWM010000014">
    <property type="protein sequence ID" value="KAG2112593.1"/>
    <property type="molecule type" value="Genomic_DNA"/>
</dbReference>
<dbReference type="AlphaFoldDB" id="A0A9P7JWI8"/>
<keyword evidence="3" id="KW-1185">Reference proteome</keyword>
<sequence>MRRSSYALARAHLCVLLRLQAVSPFISKHPSRVPRVLEVAACPPYNLCHLIELYPLYYDPLYYPQYHPSVFATSENFCIWLRASLSTHCDFLFSLMVFRCLSALIMFT</sequence>
<evidence type="ECO:0000313" key="3">
    <source>
        <dbReference type="Proteomes" id="UP000823399"/>
    </source>
</evidence>
<gene>
    <name evidence="2" type="ORF">F5147DRAFT_683654</name>
</gene>
<reference evidence="2" key="1">
    <citation type="journal article" date="2020" name="New Phytol.">
        <title>Comparative genomics reveals dynamic genome evolution in host specialist ectomycorrhizal fungi.</title>
        <authorList>
            <person name="Lofgren L.A."/>
            <person name="Nguyen N.H."/>
            <person name="Vilgalys R."/>
            <person name="Ruytinx J."/>
            <person name="Liao H.L."/>
            <person name="Branco S."/>
            <person name="Kuo A."/>
            <person name="LaButti K."/>
            <person name="Lipzen A."/>
            <person name="Andreopoulos W."/>
            <person name="Pangilinan J."/>
            <person name="Riley R."/>
            <person name="Hundley H."/>
            <person name="Na H."/>
            <person name="Barry K."/>
            <person name="Grigoriev I.V."/>
            <person name="Stajich J.E."/>
            <person name="Kennedy P.G."/>
        </authorList>
    </citation>
    <scope>NUCLEOTIDE SEQUENCE</scope>
    <source>
        <strain evidence="2">FC423</strain>
    </source>
</reference>
<comment type="caution">
    <text evidence="2">The sequence shown here is derived from an EMBL/GenBank/DDBJ whole genome shotgun (WGS) entry which is preliminary data.</text>
</comment>
<feature type="chain" id="PRO_5040367683" description="Secreted protein" evidence="1">
    <location>
        <begin position="25"/>
        <end position="108"/>
    </location>
</feature>
<name>A0A9P7JWI8_9AGAM</name>
<keyword evidence="1" id="KW-0732">Signal</keyword>
<evidence type="ECO:0000313" key="2">
    <source>
        <dbReference type="EMBL" id="KAG2112593.1"/>
    </source>
</evidence>
<dbReference type="RefSeq" id="XP_041295392.1">
    <property type="nucleotide sequence ID" value="XM_041436558.1"/>
</dbReference>
<protein>
    <recommendedName>
        <fullName evidence="4">Secreted protein</fullName>
    </recommendedName>
</protein>
<accession>A0A9P7JWI8</accession>
<feature type="signal peptide" evidence="1">
    <location>
        <begin position="1"/>
        <end position="24"/>
    </location>
</feature>
<evidence type="ECO:0008006" key="4">
    <source>
        <dbReference type="Google" id="ProtNLM"/>
    </source>
</evidence>
<dbReference type="Proteomes" id="UP000823399">
    <property type="component" value="Unassembled WGS sequence"/>
</dbReference>
<proteinExistence type="predicted"/>
<organism evidence="2 3">
    <name type="scientific">Suillus discolor</name>
    <dbReference type="NCBI Taxonomy" id="1912936"/>
    <lineage>
        <taxon>Eukaryota</taxon>
        <taxon>Fungi</taxon>
        <taxon>Dikarya</taxon>
        <taxon>Basidiomycota</taxon>
        <taxon>Agaricomycotina</taxon>
        <taxon>Agaricomycetes</taxon>
        <taxon>Agaricomycetidae</taxon>
        <taxon>Boletales</taxon>
        <taxon>Suillineae</taxon>
        <taxon>Suillaceae</taxon>
        <taxon>Suillus</taxon>
    </lineage>
</organism>
<dbReference type="GeneID" id="64698817"/>
<dbReference type="OrthoDB" id="2679864at2759"/>
<evidence type="ECO:0000256" key="1">
    <source>
        <dbReference type="SAM" id="SignalP"/>
    </source>
</evidence>